<evidence type="ECO:0000313" key="9">
    <source>
        <dbReference type="EMBL" id="MFD1708158.1"/>
    </source>
</evidence>
<dbReference type="PANTHER" id="PTHR34975:SF2">
    <property type="entry name" value="SPORE GERMINATION PROTEIN A2"/>
    <property type="match status" value="1"/>
</dbReference>
<reference evidence="10" key="1">
    <citation type="journal article" date="2019" name="Int. J. Syst. Evol. Microbiol.">
        <title>The Global Catalogue of Microorganisms (GCM) 10K type strain sequencing project: providing services to taxonomists for standard genome sequencing and annotation.</title>
        <authorList>
            <consortium name="The Broad Institute Genomics Platform"/>
            <consortium name="The Broad Institute Genome Sequencing Center for Infectious Disease"/>
            <person name="Wu L."/>
            <person name="Ma J."/>
        </authorList>
    </citation>
    <scope>NUCLEOTIDE SEQUENCE [LARGE SCALE GENOMIC DNA]</scope>
    <source>
        <strain evidence="10">CGMCC 1.12295</strain>
    </source>
</reference>
<gene>
    <name evidence="9" type="ORF">ACFSCZ_15665</name>
</gene>
<proteinExistence type="inferred from homology"/>
<dbReference type="InterPro" id="IPR004761">
    <property type="entry name" value="Spore_GerAB"/>
</dbReference>
<feature type="transmembrane region" description="Helical" evidence="8">
    <location>
        <begin position="182"/>
        <end position="201"/>
    </location>
</feature>
<evidence type="ECO:0000256" key="7">
    <source>
        <dbReference type="ARBA" id="ARBA00023136"/>
    </source>
</evidence>
<evidence type="ECO:0000256" key="1">
    <source>
        <dbReference type="ARBA" id="ARBA00004141"/>
    </source>
</evidence>
<evidence type="ECO:0000256" key="6">
    <source>
        <dbReference type="ARBA" id="ARBA00022989"/>
    </source>
</evidence>
<comment type="similarity">
    <text evidence="2">Belongs to the amino acid-polyamine-organocation (APC) superfamily. Spore germination protein (SGP) (TC 2.A.3.9) family.</text>
</comment>
<feature type="transmembrane region" description="Helical" evidence="8">
    <location>
        <begin position="7"/>
        <end position="26"/>
    </location>
</feature>
<evidence type="ECO:0000256" key="8">
    <source>
        <dbReference type="SAM" id="Phobius"/>
    </source>
</evidence>
<evidence type="ECO:0000256" key="2">
    <source>
        <dbReference type="ARBA" id="ARBA00007998"/>
    </source>
</evidence>
<keyword evidence="5 8" id="KW-0812">Transmembrane</keyword>
<dbReference type="PANTHER" id="PTHR34975">
    <property type="entry name" value="SPORE GERMINATION PROTEIN A2"/>
    <property type="match status" value="1"/>
</dbReference>
<evidence type="ECO:0000256" key="4">
    <source>
        <dbReference type="ARBA" id="ARBA00022544"/>
    </source>
</evidence>
<feature type="transmembrane region" description="Helical" evidence="8">
    <location>
        <begin position="84"/>
        <end position="105"/>
    </location>
</feature>
<feature type="transmembrane region" description="Helical" evidence="8">
    <location>
        <begin position="144"/>
        <end position="162"/>
    </location>
</feature>
<feature type="transmembrane region" description="Helical" evidence="8">
    <location>
        <begin position="266"/>
        <end position="288"/>
    </location>
</feature>
<sequence length="357" mass="42077">MERIKPFYLFFVTFMTQGSLVLIVQLPQFVAEHFGYNGWLAIPIISIFVLMHIGLIYVAYRLGKGVSIFSIIENGMPKILRIPLYFFLSFFWAGFAIFILKNYLFIVKFLHFPDANINWFLLATIFLVFYLVISGIVSIVHMITLLFFLFAPVVLTLLYFIPHLSFLELTNFFFDAHGQWQHGILDIYIAFLGFEVVLFLFPYIEKGAKGLRYVFYGHLFTTFIYMALTIISYSFNSFQQLKTQLYPMINLLQYIEMEFIERIDSLFFLILFLRVFTTVVMYVWIGMITFQRVLKWNTKSIAIILLGSGYLMTLPILNKFEIKQYYSFLGSIQIVISLFLPCMMILLILLKRWRHIA</sequence>
<feature type="transmembrane region" description="Helical" evidence="8">
    <location>
        <begin position="117"/>
        <end position="137"/>
    </location>
</feature>
<dbReference type="Pfam" id="PF03845">
    <property type="entry name" value="Spore_permease"/>
    <property type="match status" value="1"/>
</dbReference>
<comment type="subcellular location">
    <subcellularLocation>
        <location evidence="1">Membrane</location>
        <topology evidence="1">Multi-pass membrane protein</topology>
    </subcellularLocation>
</comment>
<evidence type="ECO:0000313" key="10">
    <source>
        <dbReference type="Proteomes" id="UP001597301"/>
    </source>
</evidence>
<dbReference type="Proteomes" id="UP001597301">
    <property type="component" value="Unassembled WGS sequence"/>
</dbReference>
<keyword evidence="3" id="KW-0813">Transport</keyword>
<organism evidence="9 10">
    <name type="scientific">Siminovitchia sediminis</name>
    <dbReference type="NCBI Taxonomy" id="1274353"/>
    <lineage>
        <taxon>Bacteria</taxon>
        <taxon>Bacillati</taxon>
        <taxon>Bacillota</taxon>
        <taxon>Bacilli</taxon>
        <taxon>Bacillales</taxon>
        <taxon>Bacillaceae</taxon>
        <taxon>Siminovitchia</taxon>
    </lineage>
</organism>
<comment type="caution">
    <text evidence="9">The sequence shown here is derived from an EMBL/GenBank/DDBJ whole genome shotgun (WGS) entry which is preliminary data.</text>
</comment>
<name>A0ABW4KLT6_9BACI</name>
<keyword evidence="7 8" id="KW-0472">Membrane</keyword>
<feature type="transmembrane region" description="Helical" evidence="8">
    <location>
        <begin position="300"/>
        <end position="318"/>
    </location>
</feature>
<dbReference type="EMBL" id="JBHUEO010000060">
    <property type="protein sequence ID" value="MFD1708158.1"/>
    <property type="molecule type" value="Genomic_DNA"/>
</dbReference>
<feature type="transmembrane region" description="Helical" evidence="8">
    <location>
        <begin position="38"/>
        <end position="63"/>
    </location>
</feature>
<feature type="transmembrane region" description="Helical" evidence="8">
    <location>
        <begin position="324"/>
        <end position="350"/>
    </location>
</feature>
<evidence type="ECO:0000256" key="5">
    <source>
        <dbReference type="ARBA" id="ARBA00022692"/>
    </source>
</evidence>
<feature type="transmembrane region" description="Helical" evidence="8">
    <location>
        <begin position="213"/>
        <end position="235"/>
    </location>
</feature>
<accession>A0ABW4KLT6</accession>
<keyword evidence="4" id="KW-0309">Germination</keyword>
<keyword evidence="10" id="KW-1185">Reference proteome</keyword>
<dbReference type="RefSeq" id="WP_380775137.1">
    <property type="nucleotide sequence ID" value="NZ_JBHUEO010000060.1"/>
</dbReference>
<keyword evidence="6 8" id="KW-1133">Transmembrane helix</keyword>
<protein>
    <submittedName>
        <fullName evidence="9">GerAB/ArcD/ProY family transporter</fullName>
    </submittedName>
</protein>
<evidence type="ECO:0000256" key="3">
    <source>
        <dbReference type="ARBA" id="ARBA00022448"/>
    </source>
</evidence>